<evidence type="ECO:0000259" key="1">
    <source>
        <dbReference type="Pfam" id="PF00078"/>
    </source>
</evidence>
<dbReference type="InterPro" id="IPR043128">
    <property type="entry name" value="Rev_trsase/Diguanyl_cyclase"/>
</dbReference>
<dbReference type="InterPro" id="IPR043502">
    <property type="entry name" value="DNA/RNA_pol_sf"/>
</dbReference>
<dbReference type="Pfam" id="PF00078">
    <property type="entry name" value="RVT_1"/>
    <property type="match status" value="1"/>
</dbReference>
<feature type="domain" description="Reverse transcriptase" evidence="1">
    <location>
        <begin position="115"/>
        <end position="182"/>
    </location>
</feature>
<dbReference type="InterPro" id="IPR053134">
    <property type="entry name" value="RNA-dir_DNA_polymerase"/>
</dbReference>
<dbReference type="Gene3D" id="3.10.10.10">
    <property type="entry name" value="HIV Type 1 Reverse Transcriptase, subunit A, domain 1"/>
    <property type="match status" value="1"/>
</dbReference>
<keyword evidence="3" id="KW-1185">Reference proteome</keyword>
<evidence type="ECO:0000313" key="3">
    <source>
        <dbReference type="Proteomes" id="UP000221165"/>
    </source>
</evidence>
<dbReference type="PANTHER" id="PTHR24559:SF444">
    <property type="entry name" value="REVERSE TRANSCRIPTASE DOMAIN-CONTAINING PROTEIN"/>
    <property type="match status" value="1"/>
</dbReference>
<protein>
    <submittedName>
        <fullName evidence="2">Rna-directed dna polymerase</fullName>
    </submittedName>
</protein>
<comment type="caution">
    <text evidence="2">The sequence shown here is derived from an EMBL/GenBank/DDBJ whole genome shotgun (WGS) entry which is preliminary data.</text>
</comment>
<dbReference type="SUPFAM" id="SSF56672">
    <property type="entry name" value="DNA/RNA polymerases"/>
    <property type="match status" value="1"/>
</dbReference>
<sequence length="190" mass="22349">MAWVTHMEYYLEAAEVAPGKELRTALATFEPEMMQWFFHSLDPSTRPRTWADLKQRVLKHFDPTGFLHLPSYSKQCYLSDEHLLELKKLLTELLEKQFIVPSKAPIAAPVFFVGKDGSLRMVVDYRPLNRLTIREGYPMPRIQDLINRLGKAKWFSKFDLWSGYYQVQVATDDQWKTAFRTLWDLPVHPD</sequence>
<dbReference type="InterPro" id="IPR000477">
    <property type="entry name" value="RT_dom"/>
</dbReference>
<proteinExistence type="predicted"/>
<dbReference type="Gene3D" id="3.30.70.270">
    <property type="match status" value="1"/>
</dbReference>
<dbReference type="AlphaFoldDB" id="A0A2C6KQ42"/>
<keyword evidence="2" id="KW-0548">Nucleotidyltransferase</keyword>
<dbReference type="RefSeq" id="XP_067920444.1">
    <property type="nucleotide sequence ID" value="XM_068067579.1"/>
</dbReference>
<evidence type="ECO:0000313" key="2">
    <source>
        <dbReference type="EMBL" id="PHJ18738.1"/>
    </source>
</evidence>
<keyword evidence="2" id="KW-0695">RNA-directed DNA polymerase</keyword>
<dbReference type="GeneID" id="94430790"/>
<dbReference type="EMBL" id="MIGC01003925">
    <property type="protein sequence ID" value="PHJ18738.1"/>
    <property type="molecule type" value="Genomic_DNA"/>
</dbReference>
<organism evidence="2 3">
    <name type="scientific">Cystoisospora suis</name>
    <dbReference type="NCBI Taxonomy" id="483139"/>
    <lineage>
        <taxon>Eukaryota</taxon>
        <taxon>Sar</taxon>
        <taxon>Alveolata</taxon>
        <taxon>Apicomplexa</taxon>
        <taxon>Conoidasida</taxon>
        <taxon>Coccidia</taxon>
        <taxon>Eucoccidiorida</taxon>
        <taxon>Eimeriorina</taxon>
        <taxon>Sarcocystidae</taxon>
        <taxon>Cystoisospora</taxon>
    </lineage>
</organism>
<gene>
    <name evidence="2" type="ORF">CSUI_007434</name>
</gene>
<dbReference type="GO" id="GO:0003964">
    <property type="term" value="F:RNA-directed DNA polymerase activity"/>
    <property type="evidence" value="ECO:0007669"/>
    <property type="project" value="UniProtKB-KW"/>
</dbReference>
<keyword evidence="2" id="KW-0808">Transferase</keyword>
<dbReference type="OrthoDB" id="2013610at2759"/>
<dbReference type="Proteomes" id="UP000221165">
    <property type="component" value="Unassembled WGS sequence"/>
</dbReference>
<dbReference type="CDD" id="cd01647">
    <property type="entry name" value="RT_LTR"/>
    <property type="match status" value="1"/>
</dbReference>
<accession>A0A2C6KQ42</accession>
<dbReference type="VEuPathDB" id="ToxoDB:CSUI_007434"/>
<dbReference type="PANTHER" id="PTHR24559">
    <property type="entry name" value="TRANSPOSON TY3-I GAG-POL POLYPROTEIN"/>
    <property type="match status" value="1"/>
</dbReference>
<name>A0A2C6KQ42_9APIC</name>
<reference evidence="2 3" key="1">
    <citation type="journal article" date="2017" name="Int. J. Parasitol.">
        <title>The genome of the protozoan parasite Cystoisospora suis and a reverse vaccinology approach to identify vaccine candidates.</title>
        <authorList>
            <person name="Palmieri N."/>
            <person name="Shrestha A."/>
            <person name="Ruttkowski B."/>
            <person name="Beck T."/>
            <person name="Vogl C."/>
            <person name="Tomley F."/>
            <person name="Blake D.P."/>
            <person name="Joachim A."/>
        </authorList>
    </citation>
    <scope>NUCLEOTIDE SEQUENCE [LARGE SCALE GENOMIC DNA]</scope>
    <source>
        <strain evidence="2 3">Wien I</strain>
    </source>
</reference>